<dbReference type="Gene3D" id="3.40.50.1820">
    <property type="entry name" value="alpha/beta hydrolase"/>
    <property type="match status" value="1"/>
</dbReference>
<evidence type="ECO:0000313" key="3">
    <source>
        <dbReference type="EMBL" id="KAJ6366422.1"/>
    </source>
</evidence>
<proteinExistence type="inferred from homology"/>
<evidence type="ECO:0000313" key="4">
    <source>
        <dbReference type="Proteomes" id="UP001141253"/>
    </source>
</evidence>
<sequence>MTLPANDLTWSLALPKDAGRDHELLGPMMMGRRRLPTYDVRIYGGDPLSDKQEEFTKKLVSLGVHVVTSFDPDGYHAVELFGPEKAKAFYDDVKEYVIWQRNMFSS</sequence>
<name>A0ABQ9AXU3_9ROSI</name>
<feature type="domain" description="Alpha/beta hydrolase fold-3" evidence="2">
    <location>
        <begin position="2"/>
        <end position="78"/>
    </location>
</feature>
<dbReference type="Proteomes" id="UP001141253">
    <property type="component" value="Chromosome 7"/>
</dbReference>
<organism evidence="3 4">
    <name type="scientific">Salix suchowensis</name>
    <dbReference type="NCBI Taxonomy" id="1278906"/>
    <lineage>
        <taxon>Eukaryota</taxon>
        <taxon>Viridiplantae</taxon>
        <taxon>Streptophyta</taxon>
        <taxon>Embryophyta</taxon>
        <taxon>Tracheophyta</taxon>
        <taxon>Spermatophyta</taxon>
        <taxon>Magnoliopsida</taxon>
        <taxon>eudicotyledons</taxon>
        <taxon>Gunneridae</taxon>
        <taxon>Pentapetalae</taxon>
        <taxon>rosids</taxon>
        <taxon>fabids</taxon>
        <taxon>Malpighiales</taxon>
        <taxon>Salicaceae</taxon>
        <taxon>Saliceae</taxon>
        <taxon>Salix</taxon>
    </lineage>
</organism>
<dbReference type="SUPFAM" id="SSF53474">
    <property type="entry name" value="alpha/beta-Hydrolases"/>
    <property type="match status" value="1"/>
</dbReference>
<dbReference type="InterPro" id="IPR029058">
    <property type="entry name" value="AB_hydrolase_fold"/>
</dbReference>
<dbReference type="InterPro" id="IPR013094">
    <property type="entry name" value="AB_hydrolase_3"/>
</dbReference>
<accession>A0ABQ9AXU3</accession>
<evidence type="ECO:0000259" key="2">
    <source>
        <dbReference type="Pfam" id="PF07859"/>
    </source>
</evidence>
<reference evidence="3" key="2">
    <citation type="journal article" date="2023" name="Int. J. Mol. Sci.">
        <title>De Novo Assembly and Annotation of 11 Diverse Shrub Willow (Salix) Genomes Reveals Novel Gene Organization in Sex-Linked Regions.</title>
        <authorList>
            <person name="Hyden B."/>
            <person name="Feng K."/>
            <person name="Yates T.B."/>
            <person name="Jawdy S."/>
            <person name="Cereghino C."/>
            <person name="Smart L.B."/>
            <person name="Muchero W."/>
        </authorList>
    </citation>
    <scope>NUCLEOTIDE SEQUENCE</scope>
    <source>
        <tissue evidence="3">Shoot tip</tissue>
    </source>
</reference>
<comment type="similarity">
    <text evidence="1">Belongs to the 'GDXG' lipolytic enzyme family.</text>
</comment>
<gene>
    <name evidence="3" type="ORF">OIU77_002911</name>
</gene>
<comment type="caution">
    <text evidence="3">The sequence shown here is derived from an EMBL/GenBank/DDBJ whole genome shotgun (WGS) entry which is preliminary data.</text>
</comment>
<reference evidence="3" key="1">
    <citation type="submission" date="2022-10" db="EMBL/GenBank/DDBJ databases">
        <authorList>
            <person name="Hyden B.L."/>
            <person name="Feng K."/>
            <person name="Yates T."/>
            <person name="Jawdy S."/>
            <person name="Smart L.B."/>
            <person name="Muchero W."/>
        </authorList>
    </citation>
    <scope>NUCLEOTIDE SEQUENCE</scope>
    <source>
        <tissue evidence="3">Shoot tip</tissue>
    </source>
</reference>
<protein>
    <recommendedName>
        <fullName evidence="2">Alpha/beta hydrolase fold-3 domain-containing protein</fullName>
    </recommendedName>
</protein>
<keyword evidence="4" id="KW-1185">Reference proteome</keyword>
<dbReference type="Pfam" id="PF07859">
    <property type="entry name" value="Abhydrolase_3"/>
    <property type="match status" value="1"/>
</dbReference>
<evidence type="ECO:0000256" key="1">
    <source>
        <dbReference type="ARBA" id="ARBA00010515"/>
    </source>
</evidence>
<dbReference type="EMBL" id="JAPFFI010000014">
    <property type="protein sequence ID" value="KAJ6366422.1"/>
    <property type="molecule type" value="Genomic_DNA"/>
</dbReference>